<dbReference type="InterPro" id="IPR043502">
    <property type="entry name" value="DNA/RNA_pol_sf"/>
</dbReference>
<dbReference type="CDD" id="cd01647">
    <property type="entry name" value="RT_LTR"/>
    <property type="match status" value="1"/>
</dbReference>
<dbReference type="GO" id="GO:0003676">
    <property type="term" value="F:nucleic acid binding"/>
    <property type="evidence" value="ECO:0007669"/>
    <property type="project" value="InterPro"/>
</dbReference>
<dbReference type="SMART" id="SM00343">
    <property type="entry name" value="ZnF_C2HC"/>
    <property type="match status" value="1"/>
</dbReference>
<dbReference type="Gene3D" id="3.10.10.10">
    <property type="entry name" value="HIV Type 1 Reverse Transcriptase, subunit A, domain 1"/>
    <property type="match status" value="1"/>
</dbReference>
<keyword evidence="1" id="KW-0862">Zinc</keyword>
<dbReference type="GO" id="GO:0008270">
    <property type="term" value="F:zinc ion binding"/>
    <property type="evidence" value="ECO:0007669"/>
    <property type="project" value="UniProtKB-KW"/>
</dbReference>
<accession>A0A6L2KVL1</accession>
<dbReference type="PANTHER" id="PTHR15503">
    <property type="entry name" value="LDOC1 RELATED"/>
    <property type="match status" value="1"/>
</dbReference>
<sequence length="744" mass="85057">MENCDTVSTLMVEQAKLKFDLVGKPVDHTDYRSMIGSLMYVTSSRPDIMFATCEKLVCWSSKKQNCMSISIAESKYVAVSSCYAQVLWIRTQLTDYGFFYDKVPIYCDSKSAIAISCNSVQHTRTKHIDVSLTFSSHTNLTSPEVKDDIFDPEGDMDIDSILEDSVDEDNLADLNDNLVDTMPEMFTDEHALDYSSPPLYDEYDDDLFEVEFDTEYVYDDPFDSKEDEIKESKLLINELDPFGSSDFLPSPEYDSFLFEDFSEVDALPLTNNEGKDIDSPLYELPFHKEVLRDTWVDPTEAVPEIKPMTLGKVNTRVTELAELRTEGVVGLTRWLEKMESVFQISGCAIENQEVLKKKMTDKYCPQGEIKKLEIELWNLKVKGNDVPTYTEWFQELALICTKFVANETEKIDKYISGLPDNIFGSVKSSKPKTLDETIELANDFMDQKLRTYVERQTDNKRKADDLSKNNHCHQQQLAKRQNVAKVYNMGSGERKPYRGNLPKCTKCHFHHNGPCTQKCHKCNMVGHLARDCRSSGNTNVVNTQRDNRLKNKDRGNVNAQGWVYAVRNTEKKSNALRDPNSNVITGNSYDIELADGKIVRIDTIIRGCILNFLNHPFNIDLMSIELVFPEDLPSLPLARSLEFQIDLIPEAAPVARALYHLAPFEMKELLEQLQEIFDKGFIRPSSLPWGAPVLFIKKKDGSFRMCIDYQELNKLTIKNRYPLPRIDDLFDQLQGSMTGDFSTL</sequence>
<gene>
    <name evidence="3" type="ORF">Tci_024580</name>
</gene>
<keyword evidence="1" id="KW-0479">Metal-binding</keyword>
<dbReference type="InterPro" id="IPR032567">
    <property type="entry name" value="RTL1-rel"/>
</dbReference>
<dbReference type="PROSITE" id="PS50158">
    <property type="entry name" value="ZF_CCHC"/>
    <property type="match status" value="1"/>
</dbReference>
<keyword evidence="3" id="KW-0808">Transferase</keyword>
<keyword evidence="3" id="KW-0548">Nucleotidyltransferase</keyword>
<name>A0A6L2KVL1_TANCI</name>
<dbReference type="InterPro" id="IPR001878">
    <property type="entry name" value="Znf_CCHC"/>
</dbReference>
<evidence type="ECO:0000256" key="1">
    <source>
        <dbReference type="PROSITE-ProRule" id="PRU00047"/>
    </source>
</evidence>
<reference evidence="3" key="1">
    <citation type="journal article" date="2019" name="Sci. Rep.">
        <title>Draft genome of Tanacetum cinerariifolium, the natural source of mosquito coil.</title>
        <authorList>
            <person name="Yamashiro T."/>
            <person name="Shiraishi A."/>
            <person name="Satake H."/>
            <person name="Nakayama K."/>
        </authorList>
    </citation>
    <scope>NUCLEOTIDE SEQUENCE</scope>
</reference>
<dbReference type="SUPFAM" id="SSF56672">
    <property type="entry name" value="DNA/RNA polymerases"/>
    <property type="match status" value="1"/>
</dbReference>
<dbReference type="CDD" id="cd09272">
    <property type="entry name" value="RNase_HI_RT_Ty1"/>
    <property type="match status" value="1"/>
</dbReference>
<protein>
    <submittedName>
        <fullName evidence="3">Putative reverse transcriptase domain-containing protein</fullName>
    </submittedName>
</protein>
<dbReference type="PANTHER" id="PTHR15503:SF45">
    <property type="entry name" value="RNA-DIRECTED DNA POLYMERASE HOMOLOG"/>
    <property type="match status" value="1"/>
</dbReference>
<evidence type="ECO:0000313" key="3">
    <source>
        <dbReference type="EMBL" id="GEU52602.1"/>
    </source>
</evidence>
<evidence type="ECO:0000259" key="2">
    <source>
        <dbReference type="PROSITE" id="PS50158"/>
    </source>
</evidence>
<keyword evidence="3" id="KW-0695">RNA-directed DNA polymerase</keyword>
<dbReference type="InterPro" id="IPR043128">
    <property type="entry name" value="Rev_trsase/Diguanyl_cyclase"/>
</dbReference>
<comment type="caution">
    <text evidence="3">The sequence shown here is derived from an EMBL/GenBank/DDBJ whole genome shotgun (WGS) entry which is preliminary data.</text>
</comment>
<organism evidence="3">
    <name type="scientific">Tanacetum cinerariifolium</name>
    <name type="common">Dalmatian daisy</name>
    <name type="synonym">Chrysanthemum cinerariifolium</name>
    <dbReference type="NCBI Taxonomy" id="118510"/>
    <lineage>
        <taxon>Eukaryota</taxon>
        <taxon>Viridiplantae</taxon>
        <taxon>Streptophyta</taxon>
        <taxon>Embryophyta</taxon>
        <taxon>Tracheophyta</taxon>
        <taxon>Spermatophyta</taxon>
        <taxon>Magnoliopsida</taxon>
        <taxon>eudicotyledons</taxon>
        <taxon>Gunneridae</taxon>
        <taxon>Pentapetalae</taxon>
        <taxon>asterids</taxon>
        <taxon>campanulids</taxon>
        <taxon>Asterales</taxon>
        <taxon>Asteraceae</taxon>
        <taxon>Asteroideae</taxon>
        <taxon>Anthemideae</taxon>
        <taxon>Anthemidinae</taxon>
        <taxon>Tanacetum</taxon>
    </lineage>
</organism>
<proteinExistence type="predicted"/>
<dbReference type="Gene3D" id="3.30.70.270">
    <property type="match status" value="1"/>
</dbReference>
<dbReference type="AlphaFoldDB" id="A0A6L2KVL1"/>
<keyword evidence="1" id="KW-0863">Zinc-finger</keyword>
<dbReference type="GO" id="GO:0003964">
    <property type="term" value="F:RNA-directed DNA polymerase activity"/>
    <property type="evidence" value="ECO:0007669"/>
    <property type="project" value="UniProtKB-KW"/>
</dbReference>
<dbReference type="EMBL" id="BKCJ010003039">
    <property type="protein sequence ID" value="GEU52602.1"/>
    <property type="molecule type" value="Genomic_DNA"/>
</dbReference>
<feature type="domain" description="CCHC-type" evidence="2">
    <location>
        <begin position="518"/>
        <end position="534"/>
    </location>
</feature>